<reference evidence="4 5" key="1">
    <citation type="submission" date="2024-04" db="EMBL/GenBank/DDBJ databases">
        <title>Tritrichomonas musculus Genome.</title>
        <authorList>
            <person name="Alves-Ferreira E."/>
            <person name="Grigg M."/>
            <person name="Lorenzi H."/>
            <person name="Galac M."/>
        </authorList>
    </citation>
    <scope>NUCLEOTIDE SEQUENCE [LARGE SCALE GENOMIC DNA]</scope>
    <source>
        <strain evidence="4 5">EAF2021</strain>
    </source>
</reference>
<keyword evidence="1" id="KW-0677">Repeat</keyword>
<keyword evidence="5" id="KW-1185">Reference proteome</keyword>
<accession>A0ABR2HHR6</accession>
<dbReference type="Pfam" id="PF12796">
    <property type="entry name" value="Ank_2"/>
    <property type="match status" value="1"/>
</dbReference>
<dbReference type="SUPFAM" id="SSF48403">
    <property type="entry name" value="Ankyrin repeat"/>
    <property type="match status" value="1"/>
</dbReference>
<dbReference type="PROSITE" id="PS50297">
    <property type="entry name" value="ANK_REP_REGION"/>
    <property type="match status" value="2"/>
</dbReference>
<sequence>MNFQGGIEEMKVFYELLLDFLDKDQQLEEIFDSLSKLIKNHDFILNNQELKLFLKLIKKVFHYHFHSAFFYDKVFRVISIFINDIKQIYSNLTIFNMFKFDKRILLFLIENQILTIDSKILKILEQDEYRQKYYLEYLDIRNINSNDSTFIEKRNRGENDNYICELIRNDSIIKFVQYINKNLISIDKYQIPPSIFETNSYLLKNKLNLIEYASFFGSFKIFNYLICHGAPITPDLWNYAIHSRKISFIHLLEEKYVQNPEAILDESVKCHHNELSLYFYENDHEKLDLFALKYYNYHFLSTEIEYSFNLFIAAVQKEHLVFVERFLTNEKVDVNRQATVKYTNKEKICYKRITYYDRADDWVAWSTIPRSTRMNNRVNLINRSRQEFNFENASALHIAIEKENIDIVKLLLKKPEIDVNQQCIRYHYNYKVKETLTPLHIAIEKENCEIVELLLQNPNIDVNKRSVLITANFFVMKTPINQAINLGNAKLVDVLSRHPKININAKSIFEMYSDETIYEYEENAPLNNAAEINNYQMCQSILSCQDINVNCEQIELYRPNDSKMLFKKKETSLHMAIIANNSGICNLLLAEKNIDVNSLFIKEFINEDKERKKQLITPLFLAIENTPISFIRSLFSILYLDMYDGLIDIGGGTNLLEGNVQLSPYSPRPVRCVMNSKNINFNQKKWNDNSYSYYRIDMIYNVYANDVDNDEELLEEEEDVIDDYNFEYFIFRSINPREAFNAEYHFPLENLMQPINEQGRIYDQNDMYYDFY</sequence>
<evidence type="ECO:0008006" key="6">
    <source>
        <dbReference type="Google" id="ProtNLM"/>
    </source>
</evidence>
<protein>
    <recommendedName>
        <fullName evidence="6">DUF3447 domain-containing protein</fullName>
    </recommendedName>
</protein>
<dbReference type="InterPro" id="IPR002110">
    <property type="entry name" value="Ankyrin_rpt"/>
</dbReference>
<evidence type="ECO:0000256" key="2">
    <source>
        <dbReference type="ARBA" id="ARBA00023043"/>
    </source>
</evidence>
<evidence type="ECO:0000313" key="5">
    <source>
        <dbReference type="Proteomes" id="UP001470230"/>
    </source>
</evidence>
<evidence type="ECO:0000313" key="4">
    <source>
        <dbReference type="EMBL" id="KAK8847051.1"/>
    </source>
</evidence>
<dbReference type="InterPro" id="IPR036770">
    <property type="entry name" value="Ankyrin_rpt-contain_sf"/>
</dbReference>
<organism evidence="4 5">
    <name type="scientific">Tritrichomonas musculus</name>
    <dbReference type="NCBI Taxonomy" id="1915356"/>
    <lineage>
        <taxon>Eukaryota</taxon>
        <taxon>Metamonada</taxon>
        <taxon>Parabasalia</taxon>
        <taxon>Tritrichomonadida</taxon>
        <taxon>Tritrichomonadidae</taxon>
        <taxon>Tritrichomonas</taxon>
    </lineage>
</organism>
<evidence type="ECO:0000256" key="3">
    <source>
        <dbReference type="PROSITE-ProRule" id="PRU00023"/>
    </source>
</evidence>
<dbReference type="Gene3D" id="1.25.40.20">
    <property type="entry name" value="Ankyrin repeat-containing domain"/>
    <property type="match status" value="2"/>
</dbReference>
<dbReference type="PANTHER" id="PTHR24198">
    <property type="entry name" value="ANKYRIN REPEAT AND PROTEIN KINASE DOMAIN-CONTAINING PROTEIN"/>
    <property type="match status" value="1"/>
</dbReference>
<evidence type="ECO:0000256" key="1">
    <source>
        <dbReference type="ARBA" id="ARBA00022737"/>
    </source>
</evidence>
<feature type="repeat" description="ANK" evidence="3">
    <location>
        <begin position="434"/>
        <end position="457"/>
    </location>
</feature>
<feature type="repeat" description="ANK" evidence="3">
    <location>
        <begin position="391"/>
        <end position="414"/>
    </location>
</feature>
<dbReference type="SMART" id="SM00248">
    <property type="entry name" value="ANK"/>
    <property type="match status" value="8"/>
</dbReference>
<gene>
    <name evidence="4" type="ORF">M9Y10_019626</name>
</gene>
<comment type="caution">
    <text evidence="4">The sequence shown here is derived from an EMBL/GenBank/DDBJ whole genome shotgun (WGS) entry which is preliminary data.</text>
</comment>
<name>A0ABR2HHR6_9EUKA</name>
<dbReference type="EMBL" id="JAPFFF010000028">
    <property type="protein sequence ID" value="KAK8847051.1"/>
    <property type="molecule type" value="Genomic_DNA"/>
</dbReference>
<dbReference type="PROSITE" id="PS50088">
    <property type="entry name" value="ANK_REPEAT"/>
    <property type="match status" value="2"/>
</dbReference>
<dbReference type="PANTHER" id="PTHR24198:SF165">
    <property type="entry name" value="ANKYRIN REPEAT-CONTAINING PROTEIN-RELATED"/>
    <property type="match status" value="1"/>
</dbReference>
<proteinExistence type="predicted"/>
<keyword evidence="2 3" id="KW-0040">ANK repeat</keyword>
<dbReference type="Proteomes" id="UP001470230">
    <property type="component" value="Unassembled WGS sequence"/>
</dbReference>